<gene>
    <name evidence="3" type="ORF">HYDPIDRAFT_97688</name>
</gene>
<dbReference type="Pfam" id="PF09994">
    <property type="entry name" value="T6SS_Tle1-like_cat"/>
    <property type="match status" value="2"/>
</dbReference>
<dbReference type="Proteomes" id="UP000053820">
    <property type="component" value="Unassembled WGS sequence"/>
</dbReference>
<dbReference type="OrthoDB" id="538223at2759"/>
<evidence type="ECO:0000313" key="4">
    <source>
        <dbReference type="Proteomes" id="UP000053820"/>
    </source>
</evidence>
<dbReference type="AlphaFoldDB" id="A0A0C9WB60"/>
<dbReference type="EMBL" id="KN839867">
    <property type="protein sequence ID" value="KIJ60921.1"/>
    <property type="molecule type" value="Genomic_DNA"/>
</dbReference>
<feature type="region of interest" description="Disordered" evidence="1">
    <location>
        <begin position="1"/>
        <end position="48"/>
    </location>
</feature>
<name>A0A0C9WB60_9AGAM</name>
<protein>
    <recommendedName>
        <fullName evidence="2">T6SS Phospholipase effector Tle1-like catalytic domain-containing protein</fullName>
    </recommendedName>
</protein>
<evidence type="ECO:0000313" key="3">
    <source>
        <dbReference type="EMBL" id="KIJ60921.1"/>
    </source>
</evidence>
<proteinExistence type="predicted"/>
<feature type="compositionally biased region" description="Polar residues" evidence="1">
    <location>
        <begin position="1"/>
        <end position="13"/>
    </location>
</feature>
<sequence>MSFPSSDSFSTETADGWGQKEPSAPWPDDPVFPQGSSESEGAKTSAQRCVCTKRKRGRNLVVCIDGTSNKVGMNVSDGSYVHVIKSETQLTYYNSGIGAHTTPLRNRLNRYFRQATSTVDLVMAWSLERGISDAYRWLSDNYRDGDKIFLFGFSRGAYQVRALAGMIREARSSFQNALLTLNIDSMMQVGLILPGNTVQIPYAYQVYQAINSGTETSRELARHFKITCSRPNVMVHFIGVWDTVSSVGFIRGKTLPSTTGSIDHFCQFRHALALDERRVKFMPEYINGGKSDTKHDYIQEMWFPGCHSDVDMPLLWMRAEAETAGLNFDQWNDITFKQSDLEAQGRTSLHGPWWLLEFLPIRRMHNNNANGHARW</sequence>
<dbReference type="PANTHER" id="PTHR33840">
    <property type="match status" value="1"/>
</dbReference>
<feature type="compositionally biased region" description="Polar residues" evidence="1">
    <location>
        <begin position="34"/>
        <end position="47"/>
    </location>
</feature>
<evidence type="ECO:0000259" key="2">
    <source>
        <dbReference type="Pfam" id="PF09994"/>
    </source>
</evidence>
<dbReference type="InterPro" id="IPR029058">
    <property type="entry name" value="AB_hydrolase_fold"/>
</dbReference>
<organism evidence="3 4">
    <name type="scientific">Hydnomerulius pinastri MD-312</name>
    <dbReference type="NCBI Taxonomy" id="994086"/>
    <lineage>
        <taxon>Eukaryota</taxon>
        <taxon>Fungi</taxon>
        <taxon>Dikarya</taxon>
        <taxon>Basidiomycota</taxon>
        <taxon>Agaricomycotina</taxon>
        <taxon>Agaricomycetes</taxon>
        <taxon>Agaricomycetidae</taxon>
        <taxon>Boletales</taxon>
        <taxon>Boletales incertae sedis</taxon>
        <taxon>Leucogyrophana</taxon>
    </lineage>
</organism>
<evidence type="ECO:0000256" key="1">
    <source>
        <dbReference type="SAM" id="MobiDB-lite"/>
    </source>
</evidence>
<dbReference type="InterPro" id="IPR018712">
    <property type="entry name" value="Tle1-like_cat"/>
</dbReference>
<feature type="domain" description="T6SS Phospholipase effector Tle1-like catalytic" evidence="2">
    <location>
        <begin position="186"/>
        <end position="310"/>
    </location>
</feature>
<dbReference type="HOGENOM" id="CLU_005049_5_1_1"/>
<keyword evidence="4" id="KW-1185">Reference proteome</keyword>
<accession>A0A0C9WB60</accession>
<dbReference type="SUPFAM" id="SSF53474">
    <property type="entry name" value="alpha/beta-Hydrolases"/>
    <property type="match status" value="1"/>
</dbReference>
<feature type="domain" description="T6SS Phospholipase effector Tle1-like catalytic" evidence="2">
    <location>
        <begin position="58"/>
        <end position="169"/>
    </location>
</feature>
<reference evidence="3 4" key="1">
    <citation type="submission" date="2014-04" db="EMBL/GenBank/DDBJ databases">
        <title>Evolutionary Origins and Diversification of the Mycorrhizal Mutualists.</title>
        <authorList>
            <consortium name="DOE Joint Genome Institute"/>
            <consortium name="Mycorrhizal Genomics Consortium"/>
            <person name="Kohler A."/>
            <person name="Kuo A."/>
            <person name="Nagy L.G."/>
            <person name="Floudas D."/>
            <person name="Copeland A."/>
            <person name="Barry K.W."/>
            <person name="Cichocki N."/>
            <person name="Veneault-Fourrey C."/>
            <person name="LaButti K."/>
            <person name="Lindquist E.A."/>
            <person name="Lipzen A."/>
            <person name="Lundell T."/>
            <person name="Morin E."/>
            <person name="Murat C."/>
            <person name="Riley R."/>
            <person name="Ohm R."/>
            <person name="Sun H."/>
            <person name="Tunlid A."/>
            <person name="Henrissat B."/>
            <person name="Grigoriev I.V."/>
            <person name="Hibbett D.S."/>
            <person name="Martin F."/>
        </authorList>
    </citation>
    <scope>NUCLEOTIDE SEQUENCE [LARGE SCALE GENOMIC DNA]</scope>
    <source>
        <strain evidence="3 4">MD-312</strain>
    </source>
</reference>
<dbReference type="PANTHER" id="PTHR33840:SF2">
    <property type="entry name" value="TLE1 PHOSPHOLIPASE DOMAIN-CONTAINING PROTEIN"/>
    <property type="match status" value="1"/>
</dbReference>